<gene>
    <name evidence="8" type="ORF">QE367_002837</name>
</gene>
<dbReference type="InterPro" id="IPR016032">
    <property type="entry name" value="Sig_transdc_resp-reg_C-effctor"/>
</dbReference>
<dbReference type="Proteomes" id="UP001260188">
    <property type="component" value="Unassembled WGS sequence"/>
</dbReference>
<comment type="caution">
    <text evidence="8">The sequence shown here is derived from an EMBL/GenBank/DDBJ whole genome shotgun (WGS) entry which is preliminary data.</text>
</comment>
<dbReference type="InterPro" id="IPR011006">
    <property type="entry name" value="CheY-like_superfamily"/>
</dbReference>
<evidence type="ECO:0000256" key="1">
    <source>
        <dbReference type="ARBA" id="ARBA00023015"/>
    </source>
</evidence>
<keyword evidence="2" id="KW-0238">DNA-binding</keyword>
<dbReference type="SMART" id="SM00448">
    <property type="entry name" value="REC"/>
    <property type="match status" value="1"/>
</dbReference>
<reference evidence="8 9" key="1">
    <citation type="submission" date="2023-08" db="EMBL/GenBank/DDBJ databases">
        <title>Functional and genomic diversity of the sorghum phyllosphere microbiome.</title>
        <authorList>
            <person name="Shade A."/>
        </authorList>
    </citation>
    <scope>NUCLEOTIDE SEQUENCE [LARGE SCALE GENOMIC DNA]</scope>
    <source>
        <strain evidence="8 9">SORGH_AS_0919</strain>
    </source>
</reference>
<evidence type="ECO:0000259" key="6">
    <source>
        <dbReference type="PROSITE" id="PS50043"/>
    </source>
</evidence>
<dbReference type="PRINTS" id="PR00038">
    <property type="entry name" value="HTHLUXR"/>
</dbReference>
<evidence type="ECO:0000313" key="9">
    <source>
        <dbReference type="Proteomes" id="UP001260188"/>
    </source>
</evidence>
<protein>
    <submittedName>
        <fullName evidence="8">Two-component system response regulator DevR</fullName>
    </submittedName>
</protein>
<evidence type="ECO:0000256" key="5">
    <source>
        <dbReference type="SAM" id="MobiDB-lite"/>
    </source>
</evidence>
<sequence length="201" mass="20844">MLAVLVLADHDLVRRGVADLIDAATGLQVVAEAATARQAAARAEVTRPDVAIIGYRLADGDGPQVCRALRALDPHLQCIVLSAADDDTARAASAAAGAAAFLLEDVAAGELVEAVRRVGSGHPLSATLRPASPPTSPPEALPRRQREVLALVARGLSNRAIATELGVAEKTVKNHLTGIMRTLGVTSRTQAALRAAQPEHE</sequence>
<proteinExistence type="predicted"/>
<name>A0ABU1I624_9MICO</name>
<dbReference type="Pfam" id="PF00072">
    <property type="entry name" value="Response_reg"/>
    <property type="match status" value="1"/>
</dbReference>
<dbReference type="PANTHER" id="PTHR43214:SF24">
    <property type="entry name" value="TRANSCRIPTIONAL REGULATORY PROTEIN NARL-RELATED"/>
    <property type="match status" value="1"/>
</dbReference>
<evidence type="ECO:0000313" key="8">
    <source>
        <dbReference type="EMBL" id="MDR6168633.1"/>
    </source>
</evidence>
<dbReference type="Gene3D" id="3.40.50.2300">
    <property type="match status" value="1"/>
</dbReference>
<evidence type="ECO:0000259" key="7">
    <source>
        <dbReference type="PROSITE" id="PS50110"/>
    </source>
</evidence>
<dbReference type="PROSITE" id="PS50043">
    <property type="entry name" value="HTH_LUXR_2"/>
    <property type="match status" value="1"/>
</dbReference>
<dbReference type="SMART" id="SM00421">
    <property type="entry name" value="HTH_LUXR"/>
    <property type="match status" value="1"/>
</dbReference>
<accession>A0ABU1I624</accession>
<dbReference type="SUPFAM" id="SSF52172">
    <property type="entry name" value="CheY-like"/>
    <property type="match status" value="1"/>
</dbReference>
<comment type="caution">
    <text evidence="4">Lacks conserved residue(s) required for the propagation of feature annotation.</text>
</comment>
<evidence type="ECO:0000256" key="3">
    <source>
        <dbReference type="ARBA" id="ARBA00023163"/>
    </source>
</evidence>
<feature type="domain" description="Response regulatory" evidence="7">
    <location>
        <begin position="3"/>
        <end position="119"/>
    </location>
</feature>
<evidence type="ECO:0000256" key="2">
    <source>
        <dbReference type="ARBA" id="ARBA00023125"/>
    </source>
</evidence>
<organism evidence="8 9">
    <name type="scientific">Microbacterium paludicola</name>
    <dbReference type="NCBI Taxonomy" id="300019"/>
    <lineage>
        <taxon>Bacteria</taxon>
        <taxon>Bacillati</taxon>
        <taxon>Actinomycetota</taxon>
        <taxon>Actinomycetes</taxon>
        <taxon>Micrococcales</taxon>
        <taxon>Microbacteriaceae</taxon>
        <taxon>Microbacterium</taxon>
    </lineage>
</organism>
<dbReference type="RefSeq" id="WP_137749968.1">
    <property type="nucleotide sequence ID" value="NZ_JAVIZA010000001.1"/>
</dbReference>
<dbReference type="CDD" id="cd06170">
    <property type="entry name" value="LuxR_C_like"/>
    <property type="match status" value="1"/>
</dbReference>
<dbReference type="SUPFAM" id="SSF46894">
    <property type="entry name" value="C-terminal effector domain of the bipartite response regulators"/>
    <property type="match status" value="1"/>
</dbReference>
<dbReference type="InterPro" id="IPR039420">
    <property type="entry name" value="WalR-like"/>
</dbReference>
<dbReference type="InterPro" id="IPR000792">
    <property type="entry name" value="Tscrpt_reg_LuxR_C"/>
</dbReference>
<feature type="compositionally biased region" description="Pro residues" evidence="5">
    <location>
        <begin position="131"/>
        <end position="140"/>
    </location>
</feature>
<feature type="domain" description="HTH luxR-type" evidence="6">
    <location>
        <begin position="134"/>
        <end position="199"/>
    </location>
</feature>
<dbReference type="EMBL" id="JAVIZA010000001">
    <property type="protein sequence ID" value="MDR6168633.1"/>
    <property type="molecule type" value="Genomic_DNA"/>
</dbReference>
<keyword evidence="3" id="KW-0804">Transcription</keyword>
<dbReference type="PANTHER" id="PTHR43214">
    <property type="entry name" value="TWO-COMPONENT RESPONSE REGULATOR"/>
    <property type="match status" value="1"/>
</dbReference>
<keyword evidence="9" id="KW-1185">Reference proteome</keyword>
<dbReference type="InterPro" id="IPR001789">
    <property type="entry name" value="Sig_transdc_resp-reg_receiver"/>
</dbReference>
<dbReference type="Pfam" id="PF00196">
    <property type="entry name" value="GerE"/>
    <property type="match status" value="1"/>
</dbReference>
<dbReference type="PROSITE" id="PS50110">
    <property type="entry name" value="RESPONSE_REGULATORY"/>
    <property type="match status" value="1"/>
</dbReference>
<evidence type="ECO:0000256" key="4">
    <source>
        <dbReference type="PROSITE-ProRule" id="PRU00169"/>
    </source>
</evidence>
<keyword evidence="1" id="KW-0805">Transcription regulation</keyword>
<feature type="region of interest" description="Disordered" evidence="5">
    <location>
        <begin position="122"/>
        <end position="142"/>
    </location>
</feature>